<dbReference type="PANTHER" id="PTHR34983">
    <property type="entry name" value="ARABINOGALACTAN ENDO-BETA-1,4-GALACTANASE A"/>
    <property type="match status" value="1"/>
</dbReference>
<dbReference type="STRING" id="1230097.A0A423XNN9"/>
<dbReference type="PANTHER" id="PTHR34983:SF1">
    <property type="entry name" value="ARABINOGALACTAN ENDO-BETA-1,4-GALACTANASE A"/>
    <property type="match status" value="1"/>
</dbReference>
<name>A0A423XNN9_9PEZI</name>
<comment type="caution">
    <text evidence="8">The sequence shown here is derived from an EMBL/GenBank/DDBJ whole genome shotgun (WGS) entry which is preliminary data.</text>
</comment>
<keyword evidence="4 7" id="KW-0378">Hydrolase</keyword>
<keyword evidence="5 7" id="KW-0326">Glycosidase</keyword>
<gene>
    <name evidence="8" type="ORF">VPNG_00177</name>
</gene>
<reference evidence="8 9" key="1">
    <citation type="submission" date="2015-09" db="EMBL/GenBank/DDBJ databases">
        <title>Host preference determinants of Valsa canker pathogens revealed by comparative genomics.</title>
        <authorList>
            <person name="Yin Z."/>
            <person name="Huang L."/>
        </authorList>
    </citation>
    <scope>NUCLEOTIDE SEQUENCE [LARGE SCALE GENOMIC DNA]</scope>
    <source>
        <strain evidence="8 9">SXYLt</strain>
    </source>
</reference>
<dbReference type="Pfam" id="PF07745">
    <property type="entry name" value="Glyco_hydro_53"/>
    <property type="match status" value="1"/>
</dbReference>
<evidence type="ECO:0000256" key="7">
    <source>
        <dbReference type="RuleBase" id="RU361192"/>
    </source>
</evidence>
<dbReference type="InterPro" id="IPR011683">
    <property type="entry name" value="Glyco_hydro_53"/>
</dbReference>
<dbReference type="SUPFAM" id="SSF51445">
    <property type="entry name" value="(Trans)glycosidases"/>
    <property type="match status" value="1"/>
</dbReference>
<dbReference type="InParanoid" id="A0A423XNN9"/>
<dbReference type="FunFam" id="3.20.20.80:FF:000077">
    <property type="entry name" value="Arabinogalactan endo-beta-1,4-galactanase"/>
    <property type="match status" value="1"/>
</dbReference>
<evidence type="ECO:0000313" key="8">
    <source>
        <dbReference type="EMBL" id="ROW18138.1"/>
    </source>
</evidence>
<dbReference type="GO" id="GO:0015926">
    <property type="term" value="F:glucosidase activity"/>
    <property type="evidence" value="ECO:0007669"/>
    <property type="project" value="InterPro"/>
</dbReference>
<sequence length="350" mass="37946">MLTRYIPFITLASASLTYKGVDWSSVKVVEDNGGSYKSTSGKTTALETILADAGVNTVRQRVWVNPSDGSYDLDYNLEIAKRAVNAGLDLYLDLHLSDTWADPADQAIPSGWPTDLSDLKWELYNYTQSVSNSFASAGITPKIISIGNEITDGLLFPTGKYTDSASFSNIASLLHSAAWGIKDSDLTAQPQIMIHLSDGWNWDTQKWFYDGVLAAGELASSDFDVIGVSYYPFYNEKATLASFKSSLTDLASSYGKDLIVAETNWPNKCTRPAYTFPSDTTSIPFSAAGQTTWLKDVAAIVEAVDNGLGLFYWEPAWFGNAALGSSCEDNLLFSSSSGEPLSSLSTFASL</sequence>
<dbReference type="GO" id="GO:0016998">
    <property type="term" value="P:cell wall macromolecule catabolic process"/>
    <property type="evidence" value="ECO:0007669"/>
    <property type="project" value="UniProtKB-ARBA"/>
</dbReference>
<dbReference type="AlphaFoldDB" id="A0A423XNN9"/>
<dbReference type="OrthoDB" id="110914at2759"/>
<keyword evidence="9" id="KW-1185">Reference proteome</keyword>
<accession>A0A423XNN9</accession>
<evidence type="ECO:0000256" key="5">
    <source>
        <dbReference type="ARBA" id="ARBA00023295"/>
    </source>
</evidence>
<evidence type="ECO:0000313" key="9">
    <source>
        <dbReference type="Proteomes" id="UP000285146"/>
    </source>
</evidence>
<dbReference type="EMBL" id="LKEB01000001">
    <property type="protein sequence ID" value="ROW18138.1"/>
    <property type="molecule type" value="Genomic_DNA"/>
</dbReference>
<evidence type="ECO:0000256" key="1">
    <source>
        <dbReference type="ARBA" id="ARBA00001695"/>
    </source>
</evidence>
<comment type="catalytic activity">
    <reaction evidence="1 7">
        <text>The enzyme specifically hydrolyzes (1-&gt;4)-beta-D-galactosidic linkages in type I arabinogalactans.</text>
        <dbReference type="EC" id="3.2.1.89"/>
    </reaction>
</comment>
<evidence type="ECO:0000256" key="3">
    <source>
        <dbReference type="ARBA" id="ARBA00012556"/>
    </source>
</evidence>
<proteinExistence type="inferred from homology"/>
<dbReference type="GO" id="GO:0045490">
    <property type="term" value="P:pectin catabolic process"/>
    <property type="evidence" value="ECO:0007669"/>
    <property type="project" value="TreeGrafter"/>
</dbReference>
<dbReference type="Proteomes" id="UP000285146">
    <property type="component" value="Unassembled WGS sequence"/>
</dbReference>
<dbReference type="GO" id="GO:0030247">
    <property type="term" value="F:polysaccharide binding"/>
    <property type="evidence" value="ECO:0007669"/>
    <property type="project" value="UniProtKB-ARBA"/>
</dbReference>
<evidence type="ECO:0000256" key="2">
    <source>
        <dbReference type="ARBA" id="ARBA00010687"/>
    </source>
</evidence>
<organism evidence="8 9">
    <name type="scientific">Cytospora leucostoma</name>
    <dbReference type="NCBI Taxonomy" id="1230097"/>
    <lineage>
        <taxon>Eukaryota</taxon>
        <taxon>Fungi</taxon>
        <taxon>Dikarya</taxon>
        <taxon>Ascomycota</taxon>
        <taxon>Pezizomycotina</taxon>
        <taxon>Sordariomycetes</taxon>
        <taxon>Sordariomycetidae</taxon>
        <taxon>Diaporthales</taxon>
        <taxon>Cytosporaceae</taxon>
        <taxon>Cytospora</taxon>
    </lineage>
</organism>
<protein>
    <recommendedName>
        <fullName evidence="6 7">Arabinogalactan endo-beta-1,4-galactanase</fullName>
        <ecNumber evidence="3 7">3.2.1.89</ecNumber>
    </recommendedName>
</protein>
<evidence type="ECO:0000256" key="6">
    <source>
        <dbReference type="ARBA" id="ARBA00068680"/>
    </source>
</evidence>
<evidence type="ECO:0000256" key="4">
    <source>
        <dbReference type="ARBA" id="ARBA00022801"/>
    </source>
</evidence>
<dbReference type="Gene3D" id="3.20.20.80">
    <property type="entry name" value="Glycosidases"/>
    <property type="match status" value="1"/>
</dbReference>
<dbReference type="InterPro" id="IPR017853">
    <property type="entry name" value="GH"/>
</dbReference>
<dbReference type="EC" id="3.2.1.89" evidence="3 7"/>
<comment type="similarity">
    <text evidence="2 7">Belongs to the glycosyl hydrolase 53 family.</text>
</comment>
<dbReference type="GO" id="GO:0031218">
    <property type="term" value="F:arabinogalactan endo-1,4-beta-galactosidase activity"/>
    <property type="evidence" value="ECO:0007669"/>
    <property type="project" value="UniProtKB-EC"/>
</dbReference>